<dbReference type="InterPro" id="IPR051450">
    <property type="entry name" value="Gfo/Idh/MocA_Oxidoreductases"/>
</dbReference>
<dbReference type="OrthoDB" id="5855831at2"/>
<dbReference type="GO" id="GO:0000166">
    <property type="term" value="F:nucleotide binding"/>
    <property type="evidence" value="ECO:0007669"/>
    <property type="project" value="InterPro"/>
</dbReference>
<dbReference type="Pfam" id="PF01408">
    <property type="entry name" value="GFO_IDH_MocA"/>
    <property type="match status" value="1"/>
</dbReference>
<gene>
    <name evidence="2" type="ORF">SU60_13465</name>
</gene>
<dbReference type="STRING" id="50718.SU60_13465"/>
<organism evidence="2 3">
    <name type="scientific">Vibrio mytili</name>
    <dbReference type="NCBI Taxonomy" id="50718"/>
    <lineage>
        <taxon>Bacteria</taxon>
        <taxon>Pseudomonadati</taxon>
        <taxon>Pseudomonadota</taxon>
        <taxon>Gammaproteobacteria</taxon>
        <taxon>Vibrionales</taxon>
        <taxon>Vibrionaceae</taxon>
        <taxon>Vibrio</taxon>
    </lineage>
</organism>
<protein>
    <recommendedName>
        <fullName evidence="1">Gfo/Idh/MocA-like oxidoreductase N-terminal domain-containing protein</fullName>
    </recommendedName>
</protein>
<reference evidence="2 3" key="1">
    <citation type="submission" date="2015-01" db="EMBL/GenBank/DDBJ databases">
        <title>Draft genome of Vibrio mytili type strain CAIM 528.</title>
        <authorList>
            <person name="Gonzalez-Castillo A."/>
            <person name="Gomez-Gil B."/>
            <person name="Enciso-Ibarra J."/>
        </authorList>
    </citation>
    <scope>NUCLEOTIDE SEQUENCE [LARGE SCALE GENOMIC DNA]</scope>
    <source>
        <strain evidence="2 3">CAIM 528</strain>
    </source>
</reference>
<evidence type="ECO:0000259" key="1">
    <source>
        <dbReference type="Pfam" id="PF01408"/>
    </source>
</evidence>
<name>A0A0C3I6H5_9VIBR</name>
<dbReference type="Proteomes" id="UP000031977">
    <property type="component" value="Unassembled WGS sequence"/>
</dbReference>
<dbReference type="EMBL" id="JXOK01000049">
    <property type="protein sequence ID" value="KIN10605.1"/>
    <property type="molecule type" value="Genomic_DNA"/>
</dbReference>
<evidence type="ECO:0000313" key="3">
    <source>
        <dbReference type="Proteomes" id="UP000031977"/>
    </source>
</evidence>
<dbReference type="InterPro" id="IPR036291">
    <property type="entry name" value="NAD(P)-bd_dom_sf"/>
</dbReference>
<feature type="domain" description="Gfo/Idh/MocA-like oxidoreductase N-terminal" evidence="1">
    <location>
        <begin position="2"/>
        <end position="105"/>
    </location>
</feature>
<dbReference type="InterPro" id="IPR000683">
    <property type="entry name" value="Gfo/Idh/MocA-like_OxRdtase_N"/>
</dbReference>
<proteinExistence type="predicted"/>
<dbReference type="AlphaFoldDB" id="A0A0C3I6H5"/>
<evidence type="ECO:0000313" key="2">
    <source>
        <dbReference type="EMBL" id="KIN10605.1"/>
    </source>
</evidence>
<accession>A0A0C3I6H5</accession>
<comment type="caution">
    <text evidence="2">The sequence shown here is derived from an EMBL/GenBank/DDBJ whole genome shotgun (WGS) entry which is preliminary data.</text>
</comment>
<dbReference type="PANTHER" id="PTHR43377">
    <property type="entry name" value="BILIVERDIN REDUCTASE A"/>
    <property type="match status" value="1"/>
</dbReference>
<dbReference type="SUPFAM" id="SSF51735">
    <property type="entry name" value="NAD(P)-binding Rossmann-fold domains"/>
    <property type="match status" value="1"/>
</dbReference>
<dbReference type="RefSeq" id="WP_041155950.1">
    <property type="nucleotide sequence ID" value="NZ_CBCRVP010000002.1"/>
</dbReference>
<dbReference type="PANTHER" id="PTHR43377:SF1">
    <property type="entry name" value="BILIVERDIN REDUCTASE A"/>
    <property type="match status" value="1"/>
</dbReference>
<sequence length="366" mass="40545">MKLGVIGLGGIFEVAYYPALQQIQPSDLTLYGYDPDPQRQFAGMIHCESLEELLALPLDTVLILTPPELHLAMIQTCLSESQCQRILVEKPVVASLAQVAELKLLLSYPKRAQRVLALDHWMCRDGVQRLFTSGVEQRENSSQLWQPLQPVDGSIPPINLAQITKVEAFLLEQSGFNEQGEPVALNFATGEVDKRQFQHPDGVILDIGTHVLTMMREMLARFGVTDTTLSLQVELAEDRLGQAIAVGDVTSAEGHASLSGFCGAIPISLELNKYAGLLGGQKGFNLYLDDGRVISLDRSGDDDVITIINHQQRLQWQRQGALYLHCVRDVVLNLDLTGDSFKAITQRRIEEVESLLLLQQSLRGIH</sequence>
<keyword evidence="3" id="KW-1185">Reference proteome</keyword>
<dbReference type="Gene3D" id="3.40.50.720">
    <property type="entry name" value="NAD(P)-binding Rossmann-like Domain"/>
    <property type="match status" value="1"/>
</dbReference>